<dbReference type="InterPro" id="IPR025749">
    <property type="entry name" value="Sphingomyelin_synth-like_dom"/>
</dbReference>
<keyword evidence="1" id="KW-0812">Transmembrane</keyword>
<dbReference type="InterPro" id="IPR036938">
    <property type="entry name" value="PAP2/HPO_sf"/>
</dbReference>
<feature type="transmembrane region" description="Helical" evidence="1">
    <location>
        <begin position="181"/>
        <end position="199"/>
    </location>
</feature>
<reference evidence="3 4" key="1">
    <citation type="submission" date="2020-08" db="EMBL/GenBank/DDBJ databases">
        <title>Functional genomics of gut bacteria from endangered species of beetles.</title>
        <authorList>
            <person name="Carlos-Shanley C."/>
        </authorList>
    </citation>
    <scope>NUCLEOTIDE SEQUENCE [LARGE SCALE GENOMIC DNA]</scope>
    <source>
        <strain evidence="3 4">S00070</strain>
    </source>
</reference>
<name>A0A841EJ71_9BACT</name>
<comment type="caution">
    <text evidence="3">The sequence shown here is derived from an EMBL/GenBank/DDBJ whole genome shotgun (WGS) entry which is preliminary data.</text>
</comment>
<accession>A0A841EJ71</accession>
<keyword evidence="1" id="KW-1133">Transmembrane helix</keyword>
<dbReference type="Proteomes" id="UP000524404">
    <property type="component" value="Unassembled WGS sequence"/>
</dbReference>
<keyword evidence="4" id="KW-1185">Reference proteome</keyword>
<feature type="transmembrane region" description="Helical" evidence="1">
    <location>
        <begin position="80"/>
        <end position="101"/>
    </location>
</feature>
<keyword evidence="1" id="KW-0472">Membrane</keyword>
<dbReference type="RefSeq" id="WP_184135125.1">
    <property type="nucleotide sequence ID" value="NZ_JACHKT010000021.1"/>
</dbReference>
<feature type="transmembrane region" description="Helical" evidence="1">
    <location>
        <begin position="106"/>
        <end position="127"/>
    </location>
</feature>
<feature type="transmembrane region" description="Helical" evidence="1">
    <location>
        <begin position="34"/>
        <end position="52"/>
    </location>
</feature>
<organism evidence="3 4">
    <name type="scientific">Arcicella rosea</name>
    <dbReference type="NCBI Taxonomy" id="502909"/>
    <lineage>
        <taxon>Bacteria</taxon>
        <taxon>Pseudomonadati</taxon>
        <taxon>Bacteroidota</taxon>
        <taxon>Cytophagia</taxon>
        <taxon>Cytophagales</taxon>
        <taxon>Flectobacillaceae</taxon>
        <taxon>Arcicella</taxon>
    </lineage>
</organism>
<evidence type="ECO:0000313" key="4">
    <source>
        <dbReference type="Proteomes" id="UP000524404"/>
    </source>
</evidence>
<evidence type="ECO:0000256" key="1">
    <source>
        <dbReference type="SAM" id="Phobius"/>
    </source>
</evidence>
<feature type="transmembrane region" description="Helical" evidence="1">
    <location>
        <begin position="158"/>
        <end position="174"/>
    </location>
</feature>
<dbReference type="SUPFAM" id="SSF48317">
    <property type="entry name" value="Acid phosphatase/Vanadium-dependent haloperoxidase"/>
    <property type="match status" value="1"/>
</dbReference>
<feature type="transmembrane region" description="Helical" evidence="1">
    <location>
        <begin position="205"/>
        <end position="222"/>
    </location>
</feature>
<proteinExistence type="predicted"/>
<sequence>MNDILTNTKPPKTPKSYLLVVQQRWQDALKTNGFIIKLLTTLSIAFFAAPQFPPYFINIQKREGAYLSDFVLNHLPAVDVSTPIFALIYGMLIFMLCRVLVKPQLFLLFTITFVIETVLRMSTIYFFPLNPPLDLVHLHDTFAELLIYGDKEPITKDLFFSGHTATMVMIWLFLEKPWEKALAVVTGVSIAVLLLIQHVHYTADVIGAFFFTALSYVIARYINKQKWQTTCTVLLVFLVLLETIFWLGSKIV</sequence>
<gene>
    <name evidence="3" type="ORF">HNP25_002900</name>
</gene>
<dbReference type="EMBL" id="JACHKT010000021">
    <property type="protein sequence ID" value="MBB6004237.1"/>
    <property type="molecule type" value="Genomic_DNA"/>
</dbReference>
<evidence type="ECO:0000259" key="2">
    <source>
        <dbReference type="Pfam" id="PF14360"/>
    </source>
</evidence>
<feature type="transmembrane region" description="Helical" evidence="1">
    <location>
        <begin position="229"/>
        <end position="248"/>
    </location>
</feature>
<dbReference type="Pfam" id="PF14360">
    <property type="entry name" value="PAP2_C"/>
    <property type="match status" value="1"/>
</dbReference>
<feature type="domain" description="Sphingomyelin synthase-like" evidence="2">
    <location>
        <begin position="157"/>
        <end position="218"/>
    </location>
</feature>
<evidence type="ECO:0000313" key="3">
    <source>
        <dbReference type="EMBL" id="MBB6004237.1"/>
    </source>
</evidence>
<dbReference type="AlphaFoldDB" id="A0A841EJ71"/>
<protein>
    <recommendedName>
        <fullName evidence="2">Sphingomyelin synthase-like domain-containing protein</fullName>
    </recommendedName>
</protein>